<keyword evidence="20" id="KW-0576">Peroxisome</keyword>
<evidence type="ECO:0000256" key="16">
    <source>
        <dbReference type="ARBA" id="ARBA00022927"/>
    </source>
</evidence>
<dbReference type="Gene3D" id="3.30.300.20">
    <property type="match status" value="1"/>
</dbReference>
<evidence type="ECO:0000256" key="22">
    <source>
        <dbReference type="PROSITE-ProRule" id="PRU00118"/>
    </source>
</evidence>
<keyword evidence="17 24" id="KW-0689">Ribosomal protein</keyword>
<evidence type="ECO:0000256" key="25">
    <source>
        <dbReference type="SAM" id="MobiDB-lite"/>
    </source>
</evidence>
<evidence type="ECO:0000313" key="28">
    <source>
        <dbReference type="EMBL" id="KAF4365839.1"/>
    </source>
</evidence>
<comment type="pathway">
    <text evidence="3">Protein modification; protein ubiquitination.</text>
</comment>
<dbReference type="Pfam" id="PF04757">
    <property type="entry name" value="Pex2_Pex12"/>
    <property type="match status" value="1"/>
</dbReference>
<comment type="subcellular location">
    <subcellularLocation>
        <location evidence="2">Peroxisome membrane</location>
        <topology evidence="2">Multi-pass membrane protein</topology>
    </subcellularLocation>
</comment>
<evidence type="ECO:0000256" key="9">
    <source>
        <dbReference type="ARBA" id="ARBA00022679"/>
    </source>
</evidence>
<evidence type="ECO:0000256" key="1">
    <source>
        <dbReference type="ARBA" id="ARBA00000900"/>
    </source>
</evidence>
<keyword evidence="12 23" id="KW-0863">Zinc-finger</keyword>
<evidence type="ECO:0000256" key="24">
    <source>
        <dbReference type="RuleBase" id="RU003624"/>
    </source>
</evidence>
<dbReference type="EMBL" id="JAATIQ010000269">
    <property type="protein sequence ID" value="KAF4365839.1"/>
    <property type="molecule type" value="Genomic_DNA"/>
</dbReference>
<dbReference type="InterPro" id="IPR001351">
    <property type="entry name" value="Ribosomal_uS3_C"/>
</dbReference>
<dbReference type="FunFam" id="3.30.1140.32:FF:000004">
    <property type="entry name" value="40S ribosomal protein S3"/>
    <property type="match status" value="1"/>
</dbReference>
<dbReference type="InterPro" id="IPR015946">
    <property type="entry name" value="KH_dom-like_a/b"/>
</dbReference>
<dbReference type="InterPro" id="IPR009019">
    <property type="entry name" value="KH_sf_prok-type"/>
</dbReference>
<keyword evidence="7" id="KW-0813">Transport</keyword>
<dbReference type="PANTHER" id="PTHR23350:SF0">
    <property type="entry name" value="PEROXISOME BIOGENESIS FACTOR 10"/>
    <property type="match status" value="1"/>
</dbReference>
<evidence type="ECO:0000256" key="18">
    <source>
        <dbReference type="ARBA" id="ARBA00022989"/>
    </source>
</evidence>
<dbReference type="Pfam" id="PF13639">
    <property type="entry name" value="zf-RING_2"/>
    <property type="match status" value="1"/>
</dbReference>
<dbReference type="PROSITE" id="PS00548">
    <property type="entry name" value="RIBOSOMAL_S3"/>
    <property type="match status" value="1"/>
</dbReference>
<dbReference type="GO" id="GO:0016558">
    <property type="term" value="P:protein import into peroxisome matrix"/>
    <property type="evidence" value="ECO:0007669"/>
    <property type="project" value="InterPro"/>
</dbReference>
<evidence type="ECO:0000256" key="15">
    <source>
        <dbReference type="ARBA" id="ARBA00022884"/>
    </source>
</evidence>
<dbReference type="PROSITE" id="PS00518">
    <property type="entry name" value="ZF_RING_1"/>
    <property type="match status" value="1"/>
</dbReference>
<keyword evidence="9" id="KW-0808">Transferase</keyword>
<evidence type="ECO:0000256" key="11">
    <source>
        <dbReference type="ARBA" id="ARBA00022723"/>
    </source>
</evidence>
<evidence type="ECO:0000256" key="10">
    <source>
        <dbReference type="ARBA" id="ARBA00022692"/>
    </source>
</evidence>
<keyword evidence="16" id="KW-0653">Protein transport</keyword>
<reference evidence="28 29" key="1">
    <citation type="journal article" date="2020" name="bioRxiv">
        <title>Sequence and annotation of 42 cannabis genomes reveals extensive copy number variation in cannabinoid synthesis and pathogen resistance genes.</title>
        <authorList>
            <person name="Mckernan K.J."/>
            <person name="Helbert Y."/>
            <person name="Kane L.T."/>
            <person name="Ebling H."/>
            <person name="Zhang L."/>
            <person name="Liu B."/>
            <person name="Eaton Z."/>
            <person name="Mclaughlin S."/>
            <person name="Kingan S."/>
            <person name="Baybayan P."/>
            <person name="Concepcion G."/>
            <person name="Jordan M."/>
            <person name="Riva A."/>
            <person name="Barbazuk W."/>
            <person name="Harkins T."/>
        </authorList>
    </citation>
    <scope>NUCLEOTIDE SEQUENCE [LARGE SCALE GENOMIC DNA]</scope>
    <source>
        <strain evidence="29">cv. Jamaican Lion 4</strain>
        <tissue evidence="28">Leaf</tissue>
    </source>
</reference>
<evidence type="ECO:0000256" key="6">
    <source>
        <dbReference type="ARBA" id="ARBA00012483"/>
    </source>
</evidence>
<sequence length="632" mass="69859">MGLGRTEGMDSGEASSSGGEMGSNSSEPLIPRRFPLAAQPEIMRAAEKDEQYASFVYDACRDAFRHLFGTRVAVAYQNEMLYYVLTTGSGQQTLGEEYCDITQVAGHYGLPPTPARRALFIVYQNAIPYIAERISSRVASRGIVLADSLSEDPYGSNSDRVNSSTMMIDSSSTSTSEQSVSALSRLKQKFNRLWLSGIQRWPVVLPLAREFMLLLVRANLMFFYFEGLYYHISKRAAGISYVFIGKPLNQRPRYQILGVFLLIQLCIIAAEGLRRSNLSSITSSVRQATLGAHHASTGGGLPILNEEGNLVTTDTDKGSWVNDSSSTSESISKCTLCLSNRQNPTATPCGHVFCWSCIMEWCNEKPECPLSTLSSSLVVRICSKVRIPINSSGHWKMSKKRKFVADGVFFAELNEVLTRELAEDGYSGVEVRVTPMRTEIIIRATRTQNVLGEKGRRIRELTSVVQKRFKFPENSVELYAEKVNNRGLCAIAQAESLRYKLLGGLAVRRACYGVLRFVMESGAKGCEVIVSGKLRAQRAKSMKFKDGYMISSGQPVKEYIDSAVRHVLLRQGVLGIKVKIMLDWDPKGKQGPTTPLPDVITIHPPKDDEYIPSVEVAADIDVVEVPPPVVVA</sequence>
<dbReference type="PROSITE" id="PS50089">
    <property type="entry name" value="ZF_RING_2"/>
    <property type="match status" value="1"/>
</dbReference>
<keyword evidence="11" id="KW-0479">Metal-binding</keyword>
<organism evidence="28 29">
    <name type="scientific">Cannabis sativa</name>
    <name type="common">Hemp</name>
    <name type="synonym">Marijuana</name>
    <dbReference type="NCBI Taxonomy" id="3483"/>
    <lineage>
        <taxon>Eukaryota</taxon>
        <taxon>Viridiplantae</taxon>
        <taxon>Streptophyta</taxon>
        <taxon>Embryophyta</taxon>
        <taxon>Tracheophyta</taxon>
        <taxon>Spermatophyta</taxon>
        <taxon>Magnoliopsida</taxon>
        <taxon>eudicotyledons</taxon>
        <taxon>Gunneridae</taxon>
        <taxon>Pentapetalae</taxon>
        <taxon>rosids</taxon>
        <taxon>fabids</taxon>
        <taxon>Rosales</taxon>
        <taxon>Cannabaceae</taxon>
        <taxon>Cannabis</taxon>
    </lineage>
</organism>
<dbReference type="SUPFAM" id="SSF57850">
    <property type="entry name" value="RING/U-box"/>
    <property type="match status" value="1"/>
</dbReference>
<evidence type="ECO:0000256" key="14">
    <source>
        <dbReference type="ARBA" id="ARBA00022833"/>
    </source>
</evidence>
<dbReference type="GO" id="GO:0022626">
    <property type="term" value="C:cytosolic ribosome"/>
    <property type="evidence" value="ECO:0007669"/>
    <property type="project" value="UniProtKB-ARBA"/>
</dbReference>
<keyword evidence="21 24" id="KW-0687">Ribonucleoprotein</keyword>
<keyword evidence="19" id="KW-0472">Membrane</keyword>
<proteinExistence type="inferred from homology"/>
<keyword evidence="13" id="KW-0833">Ubl conjugation pathway</keyword>
<dbReference type="Pfam" id="PF00189">
    <property type="entry name" value="Ribosomal_S3_C"/>
    <property type="match status" value="1"/>
</dbReference>
<evidence type="ECO:0000256" key="12">
    <source>
        <dbReference type="ARBA" id="ARBA00022771"/>
    </source>
</evidence>
<evidence type="ECO:0000259" key="27">
    <source>
        <dbReference type="PROSITE" id="PS50823"/>
    </source>
</evidence>
<dbReference type="GO" id="GO:0003723">
    <property type="term" value="F:RNA binding"/>
    <property type="evidence" value="ECO:0007669"/>
    <property type="project" value="UniProtKB-UniRule"/>
</dbReference>
<keyword evidence="10" id="KW-0812">Transmembrane</keyword>
<evidence type="ECO:0000256" key="21">
    <source>
        <dbReference type="ARBA" id="ARBA00023274"/>
    </source>
</evidence>
<evidence type="ECO:0000256" key="23">
    <source>
        <dbReference type="PROSITE-ProRule" id="PRU00175"/>
    </source>
</evidence>
<keyword evidence="15 22" id="KW-0694">RNA-binding</keyword>
<evidence type="ECO:0000313" key="29">
    <source>
        <dbReference type="Proteomes" id="UP000583929"/>
    </source>
</evidence>
<gene>
    <name evidence="28" type="ORF">G4B88_012904</name>
</gene>
<evidence type="ECO:0000256" key="2">
    <source>
        <dbReference type="ARBA" id="ARBA00004585"/>
    </source>
</evidence>
<dbReference type="InterPro" id="IPR017907">
    <property type="entry name" value="Znf_RING_CS"/>
</dbReference>
<evidence type="ECO:0000256" key="20">
    <source>
        <dbReference type="ARBA" id="ARBA00023140"/>
    </source>
</evidence>
<feature type="compositionally biased region" description="Low complexity" evidence="25">
    <location>
        <begin position="9"/>
        <end position="27"/>
    </location>
</feature>
<evidence type="ECO:0000256" key="19">
    <source>
        <dbReference type="ARBA" id="ARBA00023136"/>
    </source>
</evidence>
<dbReference type="Pfam" id="PF07650">
    <property type="entry name" value="KH_2"/>
    <property type="match status" value="1"/>
</dbReference>
<dbReference type="GO" id="GO:0005778">
    <property type="term" value="C:peroxisomal membrane"/>
    <property type="evidence" value="ECO:0007669"/>
    <property type="project" value="UniProtKB-SubCell"/>
</dbReference>
<dbReference type="InterPro" id="IPR005703">
    <property type="entry name" value="Ribosomal_uS3_euk/arc"/>
</dbReference>
<dbReference type="Gene3D" id="3.30.40.10">
    <property type="entry name" value="Zinc/RING finger domain, C3HC4 (zinc finger)"/>
    <property type="match status" value="1"/>
</dbReference>
<dbReference type="GO" id="GO:0015935">
    <property type="term" value="C:small ribosomal subunit"/>
    <property type="evidence" value="ECO:0007669"/>
    <property type="project" value="InterPro"/>
</dbReference>
<protein>
    <recommendedName>
        <fullName evidence="6">RING-type E3 ubiquitin transferase</fullName>
        <ecNumber evidence="6">2.3.2.27</ecNumber>
    </recommendedName>
</protein>
<evidence type="ECO:0000256" key="17">
    <source>
        <dbReference type="ARBA" id="ARBA00022980"/>
    </source>
</evidence>
<evidence type="ECO:0000256" key="3">
    <source>
        <dbReference type="ARBA" id="ARBA00004906"/>
    </source>
</evidence>
<evidence type="ECO:0000256" key="4">
    <source>
        <dbReference type="ARBA" id="ARBA00008704"/>
    </source>
</evidence>
<dbReference type="Gene3D" id="3.30.1140.32">
    <property type="entry name" value="Ribosomal protein S3, C-terminal domain"/>
    <property type="match status" value="1"/>
</dbReference>
<dbReference type="NCBIfam" id="TIGR01008">
    <property type="entry name" value="uS3_euk_arch"/>
    <property type="match status" value="1"/>
</dbReference>
<dbReference type="GO" id="GO:0061630">
    <property type="term" value="F:ubiquitin protein ligase activity"/>
    <property type="evidence" value="ECO:0007669"/>
    <property type="project" value="UniProtKB-EC"/>
</dbReference>
<dbReference type="EC" id="2.3.2.27" evidence="6"/>
<comment type="similarity">
    <text evidence="4">Belongs to the pex2/pex10/pex12 family.</text>
</comment>
<dbReference type="InterPro" id="IPR025654">
    <property type="entry name" value="PEX2/10"/>
</dbReference>
<keyword evidence="18" id="KW-1133">Transmembrane helix</keyword>
<keyword evidence="8" id="KW-0962">Peroxisome biogenesis</keyword>
<dbReference type="Proteomes" id="UP000583929">
    <property type="component" value="Unassembled WGS sequence"/>
</dbReference>
<keyword evidence="14" id="KW-0862">Zinc</keyword>
<feature type="region of interest" description="Disordered" evidence="25">
    <location>
        <begin position="1"/>
        <end position="30"/>
    </location>
</feature>
<evidence type="ECO:0000259" key="26">
    <source>
        <dbReference type="PROSITE" id="PS50089"/>
    </source>
</evidence>
<keyword evidence="29" id="KW-1185">Reference proteome</keyword>
<dbReference type="CDD" id="cd02413">
    <property type="entry name" value="KH-II_40S_S3"/>
    <property type="match status" value="1"/>
</dbReference>
<evidence type="ECO:0000256" key="7">
    <source>
        <dbReference type="ARBA" id="ARBA00022448"/>
    </source>
</evidence>
<dbReference type="PROSITE" id="PS50823">
    <property type="entry name" value="KH_TYPE_2"/>
    <property type="match status" value="1"/>
</dbReference>
<dbReference type="InterPro" id="IPR013083">
    <property type="entry name" value="Znf_RING/FYVE/PHD"/>
</dbReference>
<dbReference type="InterPro" id="IPR004044">
    <property type="entry name" value="KH_dom_type_2"/>
</dbReference>
<dbReference type="CDD" id="cd16527">
    <property type="entry name" value="RING-HC_PEX10"/>
    <property type="match status" value="1"/>
</dbReference>
<accession>A0A7J6F7K8</accession>
<dbReference type="FunFam" id="3.30.300.20:FF:000006">
    <property type="entry name" value="40S ribosomal protein S3"/>
    <property type="match status" value="1"/>
</dbReference>
<evidence type="ECO:0000256" key="5">
    <source>
        <dbReference type="ARBA" id="ARBA00010761"/>
    </source>
</evidence>
<dbReference type="PANTHER" id="PTHR23350">
    <property type="entry name" value="PEROXISOME ASSEMBLY PROTEIN 10"/>
    <property type="match status" value="1"/>
</dbReference>
<dbReference type="InterPro" id="IPR018280">
    <property type="entry name" value="Ribosomal_uS3_CS"/>
</dbReference>
<dbReference type="InterPro" id="IPR036419">
    <property type="entry name" value="Ribosomal_S3_C_sf"/>
</dbReference>
<dbReference type="SUPFAM" id="SSF54814">
    <property type="entry name" value="Prokaryotic type KH domain (KH-domain type II)"/>
    <property type="match status" value="1"/>
</dbReference>
<dbReference type="AlphaFoldDB" id="A0A7J6F7K8"/>
<comment type="caution">
    <text evidence="28">The sequence shown here is derived from an EMBL/GenBank/DDBJ whole genome shotgun (WGS) entry which is preliminary data.</text>
</comment>
<dbReference type="GO" id="GO:0008270">
    <property type="term" value="F:zinc ion binding"/>
    <property type="evidence" value="ECO:0007669"/>
    <property type="project" value="UniProtKB-KW"/>
</dbReference>
<dbReference type="GO" id="GO:0003735">
    <property type="term" value="F:structural constituent of ribosome"/>
    <property type="evidence" value="ECO:0007669"/>
    <property type="project" value="InterPro"/>
</dbReference>
<dbReference type="NCBIfam" id="NF003219">
    <property type="entry name" value="PRK04191.1"/>
    <property type="match status" value="1"/>
</dbReference>
<comment type="similarity">
    <text evidence="5 24">Belongs to the universal ribosomal protein uS3 family.</text>
</comment>
<dbReference type="InterPro" id="IPR001841">
    <property type="entry name" value="Znf_RING"/>
</dbReference>
<feature type="domain" description="RING-type" evidence="26">
    <location>
        <begin position="334"/>
        <end position="370"/>
    </location>
</feature>
<dbReference type="SUPFAM" id="SSF54821">
    <property type="entry name" value="Ribosomal protein S3 C-terminal domain"/>
    <property type="match status" value="1"/>
</dbReference>
<dbReference type="SMART" id="SM00184">
    <property type="entry name" value="RING"/>
    <property type="match status" value="1"/>
</dbReference>
<feature type="domain" description="KH type-2" evidence="27">
    <location>
        <begin position="413"/>
        <end position="484"/>
    </location>
</feature>
<evidence type="ECO:0000256" key="8">
    <source>
        <dbReference type="ARBA" id="ARBA00022593"/>
    </source>
</evidence>
<evidence type="ECO:0000256" key="13">
    <source>
        <dbReference type="ARBA" id="ARBA00022786"/>
    </source>
</evidence>
<dbReference type="GO" id="GO:0006412">
    <property type="term" value="P:translation"/>
    <property type="evidence" value="ECO:0007669"/>
    <property type="project" value="InterPro"/>
</dbReference>
<name>A0A7J6F7K8_CANSA</name>
<dbReference type="InterPro" id="IPR006845">
    <property type="entry name" value="Pex_N"/>
</dbReference>
<comment type="catalytic activity">
    <reaction evidence="1">
        <text>S-ubiquitinyl-[E2 ubiquitin-conjugating enzyme]-L-cysteine + [acceptor protein]-L-lysine = [E2 ubiquitin-conjugating enzyme]-L-cysteine + N(6)-ubiquitinyl-[acceptor protein]-L-lysine.</text>
        <dbReference type="EC" id="2.3.2.27"/>
    </reaction>
</comment>